<dbReference type="Proteomes" id="UP000295757">
    <property type="component" value="Unassembled WGS sequence"/>
</dbReference>
<dbReference type="Pfam" id="PF12836">
    <property type="entry name" value="HHH_3"/>
    <property type="match status" value="1"/>
</dbReference>
<dbReference type="Gene3D" id="1.10.150.280">
    <property type="entry name" value="AF1531-like domain"/>
    <property type="match status" value="1"/>
</dbReference>
<protein>
    <submittedName>
        <fullName evidence="2">Competence protein ComEA</fullName>
    </submittedName>
</protein>
<dbReference type="AlphaFoldDB" id="A0A4R7UCR2"/>
<dbReference type="NCBIfam" id="NF045978">
    <property type="entry name" value="ComEA_MAG0490"/>
    <property type="match status" value="1"/>
</dbReference>
<keyword evidence="1" id="KW-1133">Transmembrane helix</keyword>
<evidence type="ECO:0000256" key="1">
    <source>
        <dbReference type="SAM" id="Phobius"/>
    </source>
</evidence>
<evidence type="ECO:0000313" key="3">
    <source>
        <dbReference type="Proteomes" id="UP000295757"/>
    </source>
</evidence>
<proteinExistence type="predicted"/>
<sequence>MKQKIFKYIILIIFFFTIIGTVGYYTFQKSTQNIERKEITKSKRYILKGAFKHPGVHESAKHLTYRELFFINKVMPQGDTSAFNLDDLAVENKEIYVPFKDYKLNWEDLRDDSQLILFGIGKGYAKKIFDFKEQKGKQVSWNDISKISGIGPKTIEKLKTFLILE</sequence>
<evidence type="ECO:0000313" key="2">
    <source>
        <dbReference type="EMBL" id="TDV24179.1"/>
    </source>
</evidence>
<comment type="caution">
    <text evidence="2">The sequence shown here is derived from an EMBL/GenBank/DDBJ whole genome shotgun (WGS) entry which is preliminary data.</text>
</comment>
<keyword evidence="1" id="KW-0812">Transmembrane</keyword>
<dbReference type="InterPro" id="IPR010994">
    <property type="entry name" value="RuvA_2-like"/>
</dbReference>
<gene>
    <name evidence="2" type="ORF">BCF59_0127</name>
</gene>
<name>A0A4R7UCR2_9BACT</name>
<dbReference type="RefSeq" id="WP_134110208.1">
    <property type="nucleotide sequence ID" value="NZ_SOCN01000001.1"/>
</dbReference>
<keyword evidence="3" id="KW-1185">Reference proteome</keyword>
<feature type="transmembrane region" description="Helical" evidence="1">
    <location>
        <begin position="6"/>
        <end position="27"/>
    </location>
</feature>
<dbReference type="OrthoDB" id="399398at2"/>
<reference evidence="2 3" key="1">
    <citation type="submission" date="2019-03" db="EMBL/GenBank/DDBJ databases">
        <title>Genomic Encyclopedia of Archaeal and Bacterial Type Strains, Phase II (KMG-II): from individual species to whole genera.</title>
        <authorList>
            <person name="Goeker M."/>
        </authorList>
    </citation>
    <scope>NUCLEOTIDE SEQUENCE [LARGE SCALE GENOMIC DNA]</scope>
    <source>
        <strain evidence="2 3">ATCC 35214</strain>
    </source>
</reference>
<organism evidence="2 3">
    <name type="scientific">Mycoplasmopsis mustelae</name>
    <dbReference type="NCBI Taxonomy" id="171289"/>
    <lineage>
        <taxon>Bacteria</taxon>
        <taxon>Bacillati</taxon>
        <taxon>Mycoplasmatota</taxon>
        <taxon>Mycoplasmoidales</taxon>
        <taxon>Metamycoplasmataceae</taxon>
        <taxon>Mycoplasmopsis</taxon>
    </lineage>
</organism>
<dbReference type="EMBL" id="SOCN01000001">
    <property type="protein sequence ID" value="TDV24179.1"/>
    <property type="molecule type" value="Genomic_DNA"/>
</dbReference>
<accession>A0A4R7UCR2</accession>
<keyword evidence="1" id="KW-0472">Membrane</keyword>
<dbReference type="SUPFAM" id="SSF47781">
    <property type="entry name" value="RuvA domain 2-like"/>
    <property type="match status" value="1"/>
</dbReference>